<feature type="transmembrane region" description="Helical" evidence="6">
    <location>
        <begin position="297"/>
        <end position="317"/>
    </location>
</feature>
<dbReference type="OrthoDB" id="9794076at2"/>
<feature type="transmembrane region" description="Helical" evidence="6">
    <location>
        <begin position="359"/>
        <end position="382"/>
    </location>
</feature>
<evidence type="ECO:0000256" key="6">
    <source>
        <dbReference type="SAM" id="Phobius"/>
    </source>
</evidence>
<feature type="domain" description="Major facilitator superfamily (MFS) profile" evidence="7">
    <location>
        <begin position="21"/>
        <end position="417"/>
    </location>
</feature>
<dbReference type="EMBL" id="CP040818">
    <property type="protein sequence ID" value="QDL91482.1"/>
    <property type="molecule type" value="Genomic_DNA"/>
</dbReference>
<dbReference type="PANTHER" id="PTHR43124">
    <property type="entry name" value="PURINE EFFLUX PUMP PBUE"/>
    <property type="match status" value="1"/>
</dbReference>
<dbReference type="InterPro" id="IPR020846">
    <property type="entry name" value="MFS_dom"/>
</dbReference>
<comment type="subcellular location">
    <subcellularLocation>
        <location evidence="1">Cell membrane</location>
        <topology evidence="1">Multi-pass membrane protein</topology>
    </subcellularLocation>
</comment>
<reference evidence="8 9" key="1">
    <citation type="submission" date="2019-06" db="EMBL/GenBank/DDBJ databases">
        <title>Genome sequence of Rhodobacteraceae bacterium D4M1.</title>
        <authorList>
            <person name="Cao J."/>
        </authorList>
    </citation>
    <scope>NUCLEOTIDE SEQUENCE [LARGE SCALE GENOMIC DNA]</scope>
    <source>
        <strain evidence="8 9">D4M1</strain>
    </source>
</reference>
<gene>
    <name evidence="8" type="ORF">FDP22_06605</name>
</gene>
<feature type="transmembrane region" description="Helical" evidence="6">
    <location>
        <begin position="21"/>
        <end position="46"/>
    </location>
</feature>
<dbReference type="GO" id="GO:0022857">
    <property type="term" value="F:transmembrane transporter activity"/>
    <property type="evidence" value="ECO:0007669"/>
    <property type="project" value="InterPro"/>
</dbReference>
<keyword evidence="5 6" id="KW-0472">Membrane</keyword>
<feature type="transmembrane region" description="Helical" evidence="6">
    <location>
        <begin position="87"/>
        <end position="105"/>
    </location>
</feature>
<dbReference type="Proteomes" id="UP000305888">
    <property type="component" value="Chromosome"/>
</dbReference>
<feature type="transmembrane region" description="Helical" evidence="6">
    <location>
        <begin position="58"/>
        <end position="78"/>
    </location>
</feature>
<evidence type="ECO:0000256" key="4">
    <source>
        <dbReference type="ARBA" id="ARBA00022989"/>
    </source>
</evidence>
<dbReference type="InterPro" id="IPR036259">
    <property type="entry name" value="MFS_trans_sf"/>
</dbReference>
<keyword evidence="3 6" id="KW-0812">Transmembrane</keyword>
<keyword evidence="2" id="KW-1003">Cell membrane</keyword>
<keyword evidence="9" id="KW-1185">Reference proteome</keyword>
<feature type="transmembrane region" description="Helical" evidence="6">
    <location>
        <begin position="175"/>
        <end position="195"/>
    </location>
</feature>
<dbReference type="InterPro" id="IPR011701">
    <property type="entry name" value="MFS"/>
</dbReference>
<feature type="transmembrane region" description="Helical" evidence="6">
    <location>
        <begin position="231"/>
        <end position="258"/>
    </location>
</feature>
<feature type="transmembrane region" description="Helical" evidence="6">
    <location>
        <begin position="388"/>
        <end position="411"/>
    </location>
</feature>
<evidence type="ECO:0000256" key="2">
    <source>
        <dbReference type="ARBA" id="ARBA00022475"/>
    </source>
</evidence>
<evidence type="ECO:0000256" key="5">
    <source>
        <dbReference type="ARBA" id="ARBA00023136"/>
    </source>
</evidence>
<dbReference type="AlphaFoldDB" id="A0A5B8FY85"/>
<dbReference type="GO" id="GO:0005886">
    <property type="term" value="C:plasma membrane"/>
    <property type="evidence" value="ECO:0007669"/>
    <property type="project" value="UniProtKB-SubCell"/>
</dbReference>
<dbReference type="Gene3D" id="1.20.1250.20">
    <property type="entry name" value="MFS general substrate transporter like domains"/>
    <property type="match status" value="2"/>
</dbReference>
<organism evidence="8 9">
    <name type="scientific">Paroceanicella profunda</name>
    <dbReference type="NCBI Taxonomy" id="2579971"/>
    <lineage>
        <taxon>Bacteria</taxon>
        <taxon>Pseudomonadati</taxon>
        <taxon>Pseudomonadota</taxon>
        <taxon>Alphaproteobacteria</taxon>
        <taxon>Rhodobacterales</taxon>
        <taxon>Paracoccaceae</taxon>
        <taxon>Paroceanicella</taxon>
    </lineage>
</organism>
<evidence type="ECO:0000313" key="9">
    <source>
        <dbReference type="Proteomes" id="UP000305888"/>
    </source>
</evidence>
<feature type="transmembrane region" description="Helical" evidence="6">
    <location>
        <begin position="270"/>
        <end position="290"/>
    </location>
</feature>
<feature type="transmembrane region" description="Helical" evidence="6">
    <location>
        <begin position="323"/>
        <end position="347"/>
    </location>
</feature>
<dbReference type="Pfam" id="PF07690">
    <property type="entry name" value="MFS_1"/>
    <property type="match status" value="1"/>
</dbReference>
<name>A0A5B8FY85_9RHOB</name>
<dbReference type="InterPro" id="IPR050189">
    <property type="entry name" value="MFS_Efflux_Transporters"/>
</dbReference>
<protein>
    <submittedName>
        <fullName evidence="8">MFS transporter</fullName>
    </submittedName>
</protein>
<evidence type="ECO:0000256" key="3">
    <source>
        <dbReference type="ARBA" id="ARBA00022692"/>
    </source>
</evidence>
<keyword evidence="4 6" id="KW-1133">Transmembrane helix</keyword>
<evidence type="ECO:0000313" key="8">
    <source>
        <dbReference type="EMBL" id="QDL91482.1"/>
    </source>
</evidence>
<sequence>MTWDTLPQADRDRISSWQWGMLILALACELFLAADWYGLAAVIPFISPDLGLNEEQAGTAQGIFALTYGIGMVGWSWLSRGMTARRMLLVGLLGTGIGMVLQVFVESYAQLLLLRLIIGFFDAAIFLGNMKLIFGWFPQRRHGFMVGLILAAYSLAITLVFALGVPLTLATNWRVFFGVLAAGTLIIAVLDLLLARNTPEEIGYRGFRWDTAPAPADPHSAPLLPIFRSRWLYVGGFGIAACTFAIAGTATWVIPGWITTQAMPVEDAGLIGMLMGLSQVVFLVIGGLMADRMSKPGMIIASAVMAVLVAIGFTLSMDMQVSFGAMLALAAVSGIAVIGGGAIFSLMSERFAAGIAPAAVGYAEIFGILSSAVAPALMGLIIHRSGGSFTTAFVAFIVIEVLFLGALVWLIRGAAADPAPGAGPMVSAE</sequence>
<feature type="transmembrane region" description="Helical" evidence="6">
    <location>
        <begin position="146"/>
        <end position="169"/>
    </location>
</feature>
<evidence type="ECO:0000256" key="1">
    <source>
        <dbReference type="ARBA" id="ARBA00004651"/>
    </source>
</evidence>
<accession>A0A5B8FY85</accession>
<feature type="transmembrane region" description="Helical" evidence="6">
    <location>
        <begin position="111"/>
        <end position="134"/>
    </location>
</feature>
<dbReference type="SUPFAM" id="SSF103473">
    <property type="entry name" value="MFS general substrate transporter"/>
    <property type="match status" value="1"/>
</dbReference>
<proteinExistence type="predicted"/>
<evidence type="ECO:0000259" key="7">
    <source>
        <dbReference type="PROSITE" id="PS50850"/>
    </source>
</evidence>
<dbReference type="KEGG" id="ppru:FDP22_06605"/>
<dbReference type="PROSITE" id="PS50850">
    <property type="entry name" value="MFS"/>
    <property type="match status" value="1"/>
</dbReference>
<dbReference type="RefSeq" id="WP_138577694.1">
    <property type="nucleotide sequence ID" value="NZ_CP040818.1"/>
</dbReference>
<dbReference type="PANTHER" id="PTHR43124:SF3">
    <property type="entry name" value="CHLORAMPHENICOL EFFLUX PUMP RV0191"/>
    <property type="match status" value="1"/>
</dbReference>